<evidence type="ECO:0000313" key="3">
    <source>
        <dbReference type="Proteomes" id="UP000248714"/>
    </source>
</evidence>
<evidence type="ECO:0000256" key="1">
    <source>
        <dbReference type="SAM" id="MobiDB-lite"/>
    </source>
</evidence>
<name>A0ABX9DWT9_9PSEU</name>
<evidence type="ECO:0000313" key="2">
    <source>
        <dbReference type="EMBL" id="RAS58956.1"/>
    </source>
</evidence>
<keyword evidence="3" id="KW-1185">Reference proteome</keyword>
<accession>A0ABX9DWT9</accession>
<protein>
    <submittedName>
        <fullName evidence="2">Uncharacterized protein</fullName>
    </submittedName>
</protein>
<gene>
    <name evidence="2" type="ORF">C8D87_1169</name>
</gene>
<dbReference type="EMBL" id="QLTT01000016">
    <property type="protein sequence ID" value="RAS58956.1"/>
    <property type="molecule type" value="Genomic_DNA"/>
</dbReference>
<comment type="caution">
    <text evidence="2">The sequence shown here is derived from an EMBL/GenBank/DDBJ whole genome shotgun (WGS) entry which is preliminary data.</text>
</comment>
<sequence length="69" mass="7800">MPPQHRVRADQQSESAQSCAGQRRQERGEERPVLRSELWASVAELALQGGELVEKSENLDVLLTVSQWQ</sequence>
<proteinExistence type="predicted"/>
<organism evidence="2 3">
    <name type="scientific">Lentzea atacamensis</name>
    <dbReference type="NCBI Taxonomy" id="531938"/>
    <lineage>
        <taxon>Bacteria</taxon>
        <taxon>Bacillati</taxon>
        <taxon>Actinomycetota</taxon>
        <taxon>Actinomycetes</taxon>
        <taxon>Pseudonocardiales</taxon>
        <taxon>Pseudonocardiaceae</taxon>
        <taxon>Lentzea</taxon>
    </lineage>
</organism>
<dbReference type="Proteomes" id="UP000248714">
    <property type="component" value="Unassembled WGS sequence"/>
</dbReference>
<feature type="region of interest" description="Disordered" evidence="1">
    <location>
        <begin position="1"/>
        <end position="30"/>
    </location>
</feature>
<feature type="compositionally biased region" description="Polar residues" evidence="1">
    <location>
        <begin position="10"/>
        <end position="20"/>
    </location>
</feature>
<reference evidence="2 3" key="1">
    <citation type="submission" date="2018-06" db="EMBL/GenBank/DDBJ databases">
        <title>Genomic Encyclopedia of Type Strains, Phase IV (KMG-IV): sequencing the most valuable type-strain genomes for metagenomic binning, comparative biology and taxonomic classification.</title>
        <authorList>
            <person name="Goeker M."/>
        </authorList>
    </citation>
    <scope>NUCLEOTIDE SEQUENCE [LARGE SCALE GENOMIC DNA]</scope>
    <source>
        <strain evidence="2 3">DSM 45479</strain>
    </source>
</reference>